<keyword evidence="6 7" id="KW-0472">Membrane</keyword>
<evidence type="ECO:0000256" key="4">
    <source>
        <dbReference type="ARBA" id="ARBA00022692"/>
    </source>
</evidence>
<dbReference type="Proteomes" id="UP000253495">
    <property type="component" value="Unassembled WGS sequence"/>
</dbReference>
<evidence type="ECO:0000256" key="1">
    <source>
        <dbReference type="ARBA" id="ARBA00004651"/>
    </source>
</evidence>
<dbReference type="PANTHER" id="PTHR33452">
    <property type="entry name" value="OXIDOREDUCTASE CATD-RELATED"/>
    <property type="match status" value="1"/>
</dbReference>
<feature type="transmembrane region" description="Helical" evidence="7">
    <location>
        <begin position="200"/>
        <end position="220"/>
    </location>
</feature>
<dbReference type="InterPro" id="IPR032808">
    <property type="entry name" value="DoxX"/>
</dbReference>
<evidence type="ECO:0000256" key="3">
    <source>
        <dbReference type="ARBA" id="ARBA00022475"/>
    </source>
</evidence>
<name>A0A368VDF6_9ACTN</name>
<evidence type="ECO:0000256" key="5">
    <source>
        <dbReference type="ARBA" id="ARBA00022989"/>
    </source>
</evidence>
<feature type="transmembrane region" description="Helical" evidence="7">
    <location>
        <begin position="169"/>
        <end position="188"/>
    </location>
</feature>
<dbReference type="InterPro" id="IPR051907">
    <property type="entry name" value="DoxX-like_oxidoreductase"/>
</dbReference>
<comment type="subcellular location">
    <subcellularLocation>
        <location evidence="1">Cell membrane</location>
        <topology evidence="1">Multi-pass membrane protein</topology>
    </subcellularLocation>
</comment>
<evidence type="ECO:0000256" key="2">
    <source>
        <dbReference type="ARBA" id="ARBA00006679"/>
    </source>
</evidence>
<evidence type="ECO:0000256" key="6">
    <source>
        <dbReference type="ARBA" id="ARBA00023136"/>
    </source>
</evidence>
<evidence type="ECO:0000256" key="7">
    <source>
        <dbReference type="SAM" id="Phobius"/>
    </source>
</evidence>
<accession>A0A368VDF6</accession>
<dbReference type="GO" id="GO:0005886">
    <property type="term" value="C:plasma membrane"/>
    <property type="evidence" value="ECO:0007669"/>
    <property type="project" value="UniProtKB-SubCell"/>
</dbReference>
<keyword evidence="9" id="KW-1185">Reference proteome</keyword>
<dbReference type="EMBL" id="QPJC01000018">
    <property type="protein sequence ID" value="RCW39136.1"/>
    <property type="molecule type" value="Genomic_DNA"/>
</dbReference>
<protein>
    <submittedName>
        <fullName evidence="8">Putative oxidoreductase</fullName>
    </submittedName>
</protein>
<comment type="similarity">
    <text evidence="2">Belongs to the DoxX family.</text>
</comment>
<keyword evidence="5 7" id="KW-1133">Transmembrane helix</keyword>
<comment type="caution">
    <text evidence="8">The sequence shown here is derived from an EMBL/GenBank/DDBJ whole genome shotgun (WGS) entry which is preliminary data.</text>
</comment>
<proteinExistence type="inferred from homology"/>
<keyword evidence="4 7" id="KW-0812">Transmembrane</keyword>
<organism evidence="8 9">
    <name type="scientific">Halopolyspora algeriensis</name>
    <dbReference type="NCBI Taxonomy" id="1500506"/>
    <lineage>
        <taxon>Bacteria</taxon>
        <taxon>Bacillati</taxon>
        <taxon>Actinomycetota</taxon>
        <taxon>Actinomycetes</taxon>
        <taxon>Actinomycetes incertae sedis</taxon>
        <taxon>Halopolyspora</taxon>
    </lineage>
</organism>
<dbReference type="Pfam" id="PF07681">
    <property type="entry name" value="DoxX"/>
    <property type="match status" value="1"/>
</dbReference>
<sequence length="224" mass="23309">MHSTTQPVAAVASQDRAAGDHRDLDVATFDDEAYSDPEMAWGYDVDQYDEPFPGREPLRWNAGADLGLLILRVTLGGVFMAHGAQKLFGLLGGPGPGGFARMLQQMGFRRNETLALVTGATELGGGALLVLGLFTPLAAAGLVGVMVNALAVKYGSGFFASSGGVEYELVLAGLALGLLFTGPGRAALDNGRSWFRRPLVAGFLGLAVAAAASATVFLLFHGRP</sequence>
<evidence type="ECO:0000313" key="9">
    <source>
        <dbReference type="Proteomes" id="UP000253495"/>
    </source>
</evidence>
<gene>
    <name evidence="8" type="ORF">DFQ14_11828</name>
</gene>
<dbReference type="AlphaFoldDB" id="A0A368VDF6"/>
<evidence type="ECO:0000313" key="8">
    <source>
        <dbReference type="EMBL" id="RCW39136.1"/>
    </source>
</evidence>
<reference evidence="8 9" key="1">
    <citation type="submission" date="2018-07" db="EMBL/GenBank/DDBJ databases">
        <title>Genomic Encyclopedia of Type Strains, Phase III (KMG-III): the genomes of soil and plant-associated and newly described type strains.</title>
        <authorList>
            <person name="Whitman W."/>
        </authorList>
    </citation>
    <scope>NUCLEOTIDE SEQUENCE [LARGE SCALE GENOMIC DNA]</scope>
    <source>
        <strain evidence="8 9">CECT 8575</strain>
    </source>
</reference>
<dbReference type="PANTHER" id="PTHR33452:SF1">
    <property type="entry name" value="INNER MEMBRANE PROTEIN YPHA-RELATED"/>
    <property type="match status" value="1"/>
</dbReference>
<feature type="transmembrane region" description="Helical" evidence="7">
    <location>
        <begin position="128"/>
        <end position="149"/>
    </location>
</feature>
<keyword evidence="3" id="KW-1003">Cell membrane</keyword>